<reference evidence="1 2" key="1">
    <citation type="submission" date="2019-03" db="EMBL/GenBank/DDBJ databases">
        <title>Genomic Encyclopedia of Type Strains, Phase IV (KMG-IV): sequencing the most valuable type-strain genomes for metagenomic binning, comparative biology and taxonomic classification.</title>
        <authorList>
            <person name="Goeker M."/>
        </authorList>
    </citation>
    <scope>NUCLEOTIDE SEQUENCE [LARGE SCALE GENOMIC DNA]</scope>
    <source>
        <strain evidence="1 2">JA181</strain>
    </source>
</reference>
<gene>
    <name evidence="1" type="ORF">EV657_107147</name>
</gene>
<organism evidence="1 2">
    <name type="scientific">Rhodovulum visakhapatnamense</name>
    <dbReference type="NCBI Taxonomy" id="364297"/>
    <lineage>
        <taxon>Bacteria</taxon>
        <taxon>Pseudomonadati</taxon>
        <taxon>Pseudomonadota</taxon>
        <taxon>Alphaproteobacteria</taxon>
        <taxon>Rhodobacterales</taxon>
        <taxon>Paracoccaceae</taxon>
        <taxon>Rhodovulum</taxon>
    </lineage>
</organism>
<dbReference type="AlphaFoldDB" id="A0A4R8G2D9"/>
<evidence type="ECO:0000313" key="2">
    <source>
        <dbReference type="Proteomes" id="UP000295484"/>
    </source>
</evidence>
<evidence type="ECO:0000313" key="1">
    <source>
        <dbReference type="EMBL" id="TDX30177.1"/>
    </source>
</evidence>
<dbReference type="EMBL" id="SOEB01000007">
    <property type="protein sequence ID" value="TDX30177.1"/>
    <property type="molecule type" value="Genomic_DNA"/>
</dbReference>
<sequence>MDDIGGRHGQVFRDEVPGGAGLPAMLEMVLMRLAACPETGARARELGQLGFMQWLGSLPGRADLPAAARAAEAQAAPGPATAALDEFRRLLVQIRAMPPRPLDLALPRPCRRGGARARRLRL</sequence>
<protein>
    <submittedName>
        <fullName evidence="1">Uncharacterized protein</fullName>
    </submittedName>
</protein>
<proteinExistence type="predicted"/>
<dbReference type="Proteomes" id="UP000295484">
    <property type="component" value="Unassembled WGS sequence"/>
</dbReference>
<dbReference type="RefSeq" id="WP_134077650.1">
    <property type="nucleotide sequence ID" value="NZ_SOEB01000007.1"/>
</dbReference>
<name>A0A4R8G2D9_9RHOB</name>
<accession>A0A4R8G2D9</accession>
<comment type="caution">
    <text evidence="1">The sequence shown here is derived from an EMBL/GenBank/DDBJ whole genome shotgun (WGS) entry which is preliminary data.</text>
</comment>